<dbReference type="Pfam" id="PF13335">
    <property type="entry name" value="Mg_chelatase_C"/>
    <property type="match status" value="1"/>
</dbReference>
<dbReference type="InterPro" id="IPR003593">
    <property type="entry name" value="AAA+_ATPase"/>
</dbReference>
<dbReference type="SUPFAM" id="SSF52540">
    <property type="entry name" value="P-loop containing nucleoside triphosphate hydrolases"/>
    <property type="match status" value="1"/>
</dbReference>
<dbReference type="Pfam" id="PF01078">
    <property type="entry name" value="Mg_chelatase"/>
    <property type="match status" value="1"/>
</dbReference>
<evidence type="ECO:0000313" key="5">
    <source>
        <dbReference type="EMBL" id="PIP86336.1"/>
    </source>
</evidence>
<evidence type="ECO:0000256" key="1">
    <source>
        <dbReference type="ARBA" id="ARBA00006354"/>
    </source>
</evidence>
<dbReference type="PROSITE" id="PS50051">
    <property type="entry name" value="MCM_2"/>
    <property type="match status" value="1"/>
</dbReference>
<dbReference type="InterPro" id="IPR045006">
    <property type="entry name" value="CHLI-like"/>
</dbReference>
<organism evidence="5 6">
    <name type="scientific">Candidatus Campbellbacteria bacterium CG22_combo_CG10-13_8_21_14_all_43_18</name>
    <dbReference type="NCBI Taxonomy" id="1974530"/>
    <lineage>
        <taxon>Bacteria</taxon>
        <taxon>Candidatus Campbelliibacteriota</taxon>
    </lineage>
</organism>
<proteinExistence type="inferred from homology"/>
<keyword evidence="3" id="KW-0067">ATP-binding</keyword>
<dbReference type="SMART" id="SM00382">
    <property type="entry name" value="AAA"/>
    <property type="match status" value="1"/>
</dbReference>
<dbReference type="PANTHER" id="PTHR32039:SF7">
    <property type="entry name" value="COMPETENCE PROTEIN COMM"/>
    <property type="match status" value="1"/>
</dbReference>
<dbReference type="Proteomes" id="UP000231276">
    <property type="component" value="Unassembled WGS sequence"/>
</dbReference>
<comment type="caution">
    <text evidence="5">The sequence shown here is derived from an EMBL/GenBank/DDBJ whole genome shotgun (WGS) entry which is preliminary data.</text>
</comment>
<evidence type="ECO:0000313" key="6">
    <source>
        <dbReference type="Proteomes" id="UP000231276"/>
    </source>
</evidence>
<dbReference type="PANTHER" id="PTHR32039">
    <property type="entry name" value="MAGNESIUM-CHELATASE SUBUNIT CHLI"/>
    <property type="match status" value="1"/>
</dbReference>
<dbReference type="GO" id="GO:0003677">
    <property type="term" value="F:DNA binding"/>
    <property type="evidence" value="ECO:0007669"/>
    <property type="project" value="InterPro"/>
</dbReference>
<dbReference type="NCBIfam" id="TIGR00368">
    <property type="entry name" value="YifB family Mg chelatase-like AAA ATPase"/>
    <property type="match status" value="1"/>
</dbReference>
<gene>
    <name evidence="5" type="ORF">COW82_02455</name>
</gene>
<comment type="similarity">
    <text evidence="1">Belongs to the Mg-chelatase subunits D/I family. ComM subfamily.</text>
</comment>
<dbReference type="InterPro" id="IPR000523">
    <property type="entry name" value="Mg_chelatse_chII-like_cat_dom"/>
</dbReference>
<protein>
    <submittedName>
        <fullName evidence="5">Magnesium chelatase</fullName>
    </submittedName>
</protein>
<evidence type="ECO:0000256" key="3">
    <source>
        <dbReference type="ARBA" id="ARBA00022840"/>
    </source>
</evidence>
<dbReference type="GO" id="GO:0005524">
    <property type="term" value="F:ATP binding"/>
    <property type="evidence" value="ECO:0007669"/>
    <property type="project" value="UniProtKB-KW"/>
</dbReference>
<dbReference type="EMBL" id="PCTS01000034">
    <property type="protein sequence ID" value="PIP86336.1"/>
    <property type="molecule type" value="Genomic_DNA"/>
</dbReference>
<dbReference type="InterPro" id="IPR014721">
    <property type="entry name" value="Ribsml_uS5_D2-typ_fold_subgr"/>
</dbReference>
<dbReference type="InterPro" id="IPR004482">
    <property type="entry name" value="Mg_chelat-rel"/>
</dbReference>
<dbReference type="InterPro" id="IPR025158">
    <property type="entry name" value="Mg_chelat-rel_C"/>
</dbReference>
<sequence>MSFAKVFSAQSVLLGGEIISIEIDLSKGLHAFNIVGLPDKAVEESRDRVGAAIKNSGFKSPKNKNQKVVVSLAPADLKKEGPSFDLGIAVAYLLSSKDIEFDPDKKLFLGELSLDGKLRKIKGVLPIIMKAKKEGFEEIFLPEENVYEASLMGGIKIFGFGSLNEVLEHLLQKKLVSPAPKGKIKNEKNRNNLDFGDIKGQNDAKRGLLIAAAGGHNLAMYGPAGTGKTMLARAFSGILPALDFDEVLEMTAIYSVAGELKSDLITSPPFRSPHHTSSYVSLVGGGSYPKPGEVTLAHRGVLFLDEFPEFDKRVLDSLREPLEDRVVSISRARGKAKFPASFILIAAMNPCPCGNFGTDKTCSCSPISIERYKKKLSGPIMDRIDLWVEVSGVCYEELTKKNENRESEKILKMVASARKKQKERFGRLPIKTNSEMGVKEITGLLHLGEEVKRKLSASAETLKLSARLYHKVIKLARTIADLENSNEILEDHIMEALQYRPKIFY</sequence>
<accession>A0A2H0DW09</accession>
<dbReference type="InterPro" id="IPR020568">
    <property type="entry name" value="Ribosomal_Su5_D2-typ_SF"/>
</dbReference>
<dbReference type="Gene3D" id="3.40.50.300">
    <property type="entry name" value="P-loop containing nucleotide triphosphate hydrolases"/>
    <property type="match status" value="1"/>
</dbReference>
<dbReference type="Pfam" id="PF13541">
    <property type="entry name" value="ChlI"/>
    <property type="match status" value="1"/>
</dbReference>
<dbReference type="InterPro" id="IPR027417">
    <property type="entry name" value="P-loop_NTPase"/>
</dbReference>
<name>A0A2H0DW09_9BACT</name>
<dbReference type="InterPro" id="IPR001208">
    <property type="entry name" value="MCM_dom"/>
</dbReference>
<feature type="domain" description="MCM C-terminal AAA(+) ATPase" evidence="4">
    <location>
        <begin position="292"/>
        <end position="350"/>
    </location>
</feature>
<keyword evidence="2" id="KW-0547">Nucleotide-binding</keyword>
<dbReference type="PRINTS" id="PR00830">
    <property type="entry name" value="ENDOLAPTASE"/>
</dbReference>
<dbReference type="SUPFAM" id="SSF54211">
    <property type="entry name" value="Ribosomal protein S5 domain 2-like"/>
    <property type="match status" value="1"/>
</dbReference>
<evidence type="ECO:0000256" key="2">
    <source>
        <dbReference type="ARBA" id="ARBA00022741"/>
    </source>
</evidence>
<dbReference type="Gene3D" id="3.30.230.10">
    <property type="match status" value="1"/>
</dbReference>
<dbReference type="AlphaFoldDB" id="A0A2H0DW09"/>
<evidence type="ECO:0000259" key="4">
    <source>
        <dbReference type="PROSITE" id="PS50051"/>
    </source>
</evidence>
<reference evidence="5 6" key="1">
    <citation type="submission" date="2017-09" db="EMBL/GenBank/DDBJ databases">
        <title>Depth-based differentiation of microbial function through sediment-hosted aquifers and enrichment of novel symbionts in the deep terrestrial subsurface.</title>
        <authorList>
            <person name="Probst A.J."/>
            <person name="Ladd B."/>
            <person name="Jarett J.K."/>
            <person name="Geller-Mcgrath D.E."/>
            <person name="Sieber C.M."/>
            <person name="Emerson J.B."/>
            <person name="Anantharaman K."/>
            <person name="Thomas B.C."/>
            <person name="Malmstrom R."/>
            <person name="Stieglmeier M."/>
            <person name="Klingl A."/>
            <person name="Woyke T."/>
            <person name="Ryan C.M."/>
            <person name="Banfield J.F."/>
        </authorList>
    </citation>
    <scope>NUCLEOTIDE SEQUENCE [LARGE SCALE GENOMIC DNA]</scope>
    <source>
        <strain evidence="5">CG22_combo_CG10-13_8_21_14_all_43_18</strain>
    </source>
</reference>